<dbReference type="SUPFAM" id="SSF53474">
    <property type="entry name" value="alpha/beta-Hydrolases"/>
    <property type="match status" value="1"/>
</dbReference>
<dbReference type="InterPro" id="IPR010662">
    <property type="entry name" value="RBBP9/YdeN"/>
</dbReference>
<dbReference type="RefSeq" id="WP_185897702.1">
    <property type="nucleotide sequence ID" value="NZ_JACLZK010000001.1"/>
</dbReference>
<comment type="caution">
    <text evidence="1">The sequence shown here is derived from an EMBL/GenBank/DDBJ whole genome shotgun (WGS) entry which is preliminary data.</text>
</comment>
<dbReference type="InterPro" id="IPR029058">
    <property type="entry name" value="AB_hydrolase_fold"/>
</dbReference>
<proteinExistence type="predicted"/>
<gene>
    <name evidence="1" type="ORF">H7R39_01730</name>
</gene>
<dbReference type="GO" id="GO:0016787">
    <property type="term" value="F:hydrolase activity"/>
    <property type="evidence" value="ECO:0007669"/>
    <property type="project" value="UniProtKB-KW"/>
</dbReference>
<accession>A0A842J354</accession>
<dbReference type="EMBL" id="JACLZK010000001">
    <property type="protein sequence ID" value="MBC2882011.1"/>
    <property type="molecule type" value="Genomic_DNA"/>
</dbReference>
<sequence>MKKQIYIIHGYDASPQSHWFSWFKDKVRGLAEVEILKMPNPQAPKLNEWLETMKQNVNLGENSFIIAHSLGTITSLNFLSGFANLPKFGGLVLISPFDEPIKEFAILDEFCEPQIAYKKIKSATNFIKVIAAKDDYIVPCELSLKVARNLGVTPDIFEKGGHFMSADGFSEFEFILNLFKLKDEKLS</sequence>
<dbReference type="PANTHER" id="PTHR15394">
    <property type="entry name" value="SERINE HYDROLASE RBBP9"/>
    <property type="match status" value="1"/>
</dbReference>
<keyword evidence="2" id="KW-1185">Reference proteome</keyword>
<dbReference type="Gene3D" id="3.40.50.1820">
    <property type="entry name" value="alpha/beta hydrolase"/>
    <property type="match status" value="1"/>
</dbReference>
<dbReference type="Pfam" id="PF06821">
    <property type="entry name" value="Ser_hydrolase"/>
    <property type="match status" value="1"/>
</dbReference>
<dbReference type="Proteomes" id="UP000552683">
    <property type="component" value="Unassembled WGS sequence"/>
</dbReference>
<evidence type="ECO:0000313" key="2">
    <source>
        <dbReference type="Proteomes" id="UP000552683"/>
    </source>
</evidence>
<name>A0A842J354_9BACT</name>
<dbReference type="AlphaFoldDB" id="A0A842J354"/>
<evidence type="ECO:0000313" key="1">
    <source>
        <dbReference type="EMBL" id="MBC2882011.1"/>
    </source>
</evidence>
<dbReference type="PANTHER" id="PTHR15394:SF3">
    <property type="entry name" value="SERINE HYDROLASE RBBP9"/>
    <property type="match status" value="1"/>
</dbReference>
<keyword evidence="1" id="KW-0378">Hydrolase</keyword>
<organism evidence="1 2">
    <name type="scientific">Campylobacter massiliensis</name>
    <dbReference type="NCBI Taxonomy" id="2762557"/>
    <lineage>
        <taxon>Bacteria</taxon>
        <taxon>Pseudomonadati</taxon>
        <taxon>Campylobacterota</taxon>
        <taxon>Epsilonproteobacteria</taxon>
        <taxon>Campylobacterales</taxon>
        <taxon>Campylobacteraceae</taxon>
        <taxon>Campylobacter</taxon>
    </lineage>
</organism>
<protein>
    <submittedName>
        <fullName evidence="1">Serine hydrolase family protein</fullName>
    </submittedName>
</protein>
<reference evidence="1 2" key="1">
    <citation type="submission" date="2020-08" db="EMBL/GenBank/DDBJ databases">
        <title>Complete genome and description of Campylobacter massiliensis Marseille-Q3452 sp. nov.</title>
        <authorList>
            <person name="Antezack A."/>
        </authorList>
    </citation>
    <scope>NUCLEOTIDE SEQUENCE [LARGE SCALE GENOMIC DNA]</scope>
    <source>
        <strain evidence="1 2">Marseille-Q3452</strain>
    </source>
</reference>